<protein>
    <submittedName>
        <fullName evidence="1">Uncharacterized protein</fullName>
    </submittedName>
</protein>
<reference evidence="1 2" key="1">
    <citation type="journal article" date="2020" name="Mol. Biol. Evol.">
        <title>Interspecific Gene Flow and the Evolution of Specialization in Black and White Rhinoceros.</title>
        <authorList>
            <person name="Moodley Y."/>
            <person name="Westbury M.V."/>
            <person name="Russo I.M."/>
            <person name="Gopalakrishnan S."/>
            <person name="Rakotoarivelo A."/>
            <person name="Olsen R.A."/>
            <person name="Prost S."/>
            <person name="Tunstall T."/>
            <person name="Ryder O.A."/>
            <person name="Dalen L."/>
            <person name="Bruford M.W."/>
        </authorList>
    </citation>
    <scope>NUCLEOTIDE SEQUENCE [LARGE SCALE GENOMIC DNA]</scope>
    <source>
        <strain evidence="1">SBR-YM</strain>
        <tissue evidence="1">Skin</tissue>
    </source>
</reference>
<accession>A0A7J7FGK4</accession>
<comment type="caution">
    <text evidence="1">The sequence shown here is derived from an EMBL/GenBank/DDBJ whole genome shotgun (WGS) entry which is preliminary data.</text>
</comment>
<name>A0A7J7FGK4_DICBM</name>
<gene>
    <name evidence="1" type="ORF">HPG69_019109</name>
</gene>
<dbReference type="Proteomes" id="UP000551758">
    <property type="component" value="Unassembled WGS sequence"/>
</dbReference>
<evidence type="ECO:0000313" key="1">
    <source>
        <dbReference type="EMBL" id="KAF5927183.1"/>
    </source>
</evidence>
<dbReference type="EMBL" id="JACDTQ010000643">
    <property type="protein sequence ID" value="KAF5927183.1"/>
    <property type="molecule type" value="Genomic_DNA"/>
</dbReference>
<evidence type="ECO:0000313" key="2">
    <source>
        <dbReference type="Proteomes" id="UP000551758"/>
    </source>
</evidence>
<sequence>MVRRFWANEASYCGGWGIVWWKWAEAREGFTVCGLNLRNKSSFGDQVSVCVFNWRLSHHP</sequence>
<keyword evidence="2" id="KW-1185">Reference proteome</keyword>
<proteinExistence type="predicted"/>
<dbReference type="AlphaFoldDB" id="A0A7J7FGK4"/>
<organism evidence="1 2">
    <name type="scientific">Diceros bicornis minor</name>
    <name type="common">South-central black rhinoceros</name>
    <dbReference type="NCBI Taxonomy" id="77932"/>
    <lineage>
        <taxon>Eukaryota</taxon>
        <taxon>Metazoa</taxon>
        <taxon>Chordata</taxon>
        <taxon>Craniata</taxon>
        <taxon>Vertebrata</taxon>
        <taxon>Euteleostomi</taxon>
        <taxon>Mammalia</taxon>
        <taxon>Eutheria</taxon>
        <taxon>Laurasiatheria</taxon>
        <taxon>Perissodactyla</taxon>
        <taxon>Rhinocerotidae</taxon>
        <taxon>Diceros</taxon>
    </lineage>
</organism>